<protein>
    <recommendedName>
        <fullName evidence="2">Ancillary SecYEG translocon subunit/Cell division coordinator CpoB TPR domain-containing protein</fullName>
    </recommendedName>
</protein>
<reference evidence="3" key="1">
    <citation type="submission" date="2019-04" db="EMBL/GenBank/DDBJ databases">
        <authorList>
            <consortium name="Science for Life Laboratories"/>
        </authorList>
    </citation>
    <scope>NUCLEOTIDE SEQUENCE</scope>
    <source>
        <strain evidence="3">MBLW1</strain>
    </source>
</reference>
<dbReference type="PANTHER" id="PTHR12558:SF13">
    <property type="entry name" value="CELL DIVISION CYCLE PROTEIN 27 HOMOLOG"/>
    <property type="match status" value="1"/>
</dbReference>
<dbReference type="SUPFAM" id="SSF48452">
    <property type="entry name" value="TPR-like"/>
    <property type="match status" value="3"/>
</dbReference>
<dbReference type="Proteomes" id="UP000464378">
    <property type="component" value="Chromosome"/>
</dbReference>
<dbReference type="InterPro" id="IPR011717">
    <property type="entry name" value="TPR-4"/>
</dbReference>
<dbReference type="InterPro" id="IPR011990">
    <property type="entry name" value="TPR-like_helical_dom_sf"/>
</dbReference>
<dbReference type="Gene3D" id="1.25.40.10">
    <property type="entry name" value="Tetratricopeptide repeat domain"/>
    <property type="match status" value="8"/>
</dbReference>
<evidence type="ECO:0000313" key="3">
    <source>
        <dbReference type="EMBL" id="VIP02667.1"/>
    </source>
</evidence>
<dbReference type="InParanoid" id="A0A6C2YMR9"/>
<proteinExistence type="predicted"/>
<gene>
    <name evidence="3" type="ORF">GMBLW1_12930</name>
</gene>
<keyword evidence="1" id="KW-0802">TPR repeat</keyword>
<dbReference type="InterPro" id="IPR019734">
    <property type="entry name" value="TPR_rpt"/>
</dbReference>
<dbReference type="PROSITE" id="PS50005">
    <property type="entry name" value="TPR"/>
    <property type="match status" value="2"/>
</dbReference>
<dbReference type="RefSeq" id="WP_162657817.1">
    <property type="nucleotide sequence ID" value="NZ_LR593887.1"/>
</dbReference>
<feature type="domain" description="Ancillary SecYEG translocon subunit/Cell division coordinator CpoB TPR" evidence="2">
    <location>
        <begin position="981"/>
        <end position="1103"/>
    </location>
</feature>
<dbReference type="Pfam" id="PF13432">
    <property type="entry name" value="TPR_16"/>
    <property type="match status" value="1"/>
</dbReference>
<dbReference type="KEGG" id="tim:GMBLW1_12930"/>
<dbReference type="InterPro" id="IPR018704">
    <property type="entry name" value="SecYEG/CpoB_TPR"/>
</dbReference>
<name>A0A6C2YMR9_9BACT</name>
<dbReference type="SMART" id="SM00028">
    <property type="entry name" value="TPR"/>
    <property type="match status" value="6"/>
</dbReference>
<dbReference type="Pfam" id="PF13424">
    <property type="entry name" value="TPR_12"/>
    <property type="match status" value="1"/>
</dbReference>
<dbReference type="PANTHER" id="PTHR12558">
    <property type="entry name" value="CELL DIVISION CYCLE 16,23,27"/>
    <property type="match status" value="1"/>
</dbReference>
<feature type="repeat" description="TPR" evidence="1">
    <location>
        <begin position="1005"/>
        <end position="1038"/>
    </location>
</feature>
<organism evidence="3">
    <name type="scientific">Tuwongella immobilis</name>
    <dbReference type="NCBI Taxonomy" id="692036"/>
    <lineage>
        <taxon>Bacteria</taxon>
        <taxon>Pseudomonadati</taxon>
        <taxon>Planctomycetota</taxon>
        <taxon>Planctomycetia</taxon>
        <taxon>Gemmatales</taxon>
        <taxon>Gemmataceae</taxon>
        <taxon>Tuwongella</taxon>
    </lineage>
</organism>
<dbReference type="EMBL" id="LR586016">
    <property type="protein sequence ID" value="VIP02667.1"/>
    <property type="molecule type" value="Genomic_DNA"/>
</dbReference>
<dbReference type="EMBL" id="LR593887">
    <property type="protein sequence ID" value="VTS02090.1"/>
    <property type="molecule type" value="Genomic_DNA"/>
</dbReference>
<dbReference type="Pfam" id="PF09976">
    <property type="entry name" value="TPR_21"/>
    <property type="match status" value="1"/>
</dbReference>
<evidence type="ECO:0000313" key="4">
    <source>
        <dbReference type="Proteomes" id="UP000464378"/>
    </source>
</evidence>
<keyword evidence="4" id="KW-1185">Reference proteome</keyword>
<feature type="repeat" description="TPR" evidence="1">
    <location>
        <begin position="1123"/>
        <end position="1156"/>
    </location>
</feature>
<accession>A0A6C2YMR9</accession>
<sequence length="1285" mass="142649">MRIWSLRIRGLLGLLLFVAGPVIPVTAQSANSEAEQMLDAARRAANEQNYPFAATKFREYLQKFGNTPQAPLARYGMVQAMLESPTRDWNQFLQELQPLLNHADFVHRAEVLYLAGVAHRGLALQELAPGLTNLGELPQRRANAQSRFQEAQKQFAAATAKFTEQLPAEVAANAPVPRMVEWAARSRCDQAEMELRLNQPKQARATLEPFQTDGRFRESSIRTEGLYLLGVACYQLQDWASAGKALASLAPFPDAATALHTRYLLGKIHRIAGENAEATAHLEAVVSGYATQKKEAADALQQPDRFKNNPYELARLQALSQGIAPDYVAGALLELGVLQYEGGRFAEAQSRFADFVKQFPNAPEADEAKLRLGFCLTQLQSYPEAINTLSPLSGHAKLGDQASFWLAKAQFGQAQQLEREKIAEREQGFRTALGTFRAAADKAGQIGGQAPESRRRRGEILLALADATQLAGLNRDAIPIYEQILNEKLLPERQEECVQRYAVGLHLAGEFARSDQVCEKFLQDFPESTLRESIAFRQAENAYFQALSAKQKPDLPNRDVELPKLFQLAATRYASVAERFPDSTQLGLVRYGQAMVALQLGQFETAAGFLEQIPGPDRIGELGRTPYLLAECLIRQTPVQAGEDALADNMIAEKLTAARTLLEGFIAANPKSKETPDALIKLGYCMRRLALREQPPERTNGLSLTRGVYEKLMQEFPNDPLVGLAQLERAKTLAMQGDRGGAINELRKFTVEPAVNHAVAPLAVVQLATYLREQNQSAEAVTIWSQNRPRLEQLCQQSQPARPLDIGLIRYHHGVALQEVGQFAEARTVLDSVPQAVGNSALGLEALLRSGQCRFMEGRKSIDQLRSELAKPGQSPAQIEGIRRNMGEGWNAIRDAAQTLERRAEEFKAAFGTHPVRARMLYESAWAYRLLAEDEVRTTRERMQLDEHAKRLEQAKAKTPPGANPPIVPMPEIARAAIAMQPSEQKMIAMYQSLIEGFSELELAVEARFELGEMLAERGQSEESLKQLRAALEAEPIDAPIPARLTDQIRIRLGCVLLERKEIDAALTQFDVVAQNPQSTQLPQAQYRAGECLMSQGKFAEAAERLKVFRDQGPFQNSPGVTDRALHQLGAAYAKEQKWDESRQAYETLLGRFPNSPWVPHARYGIAWAHQSKGEFDPAVNWYSQVIQSPATELAARSHVQIGLCRLEQNRYAEAASSLLVVPYTYDFPELNPLALTEAARAFLEDNQTTIAQRLLKRVIQESPKSESAKIAQERLDALAGKQSK</sequence>
<evidence type="ECO:0000256" key="1">
    <source>
        <dbReference type="PROSITE-ProRule" id="PRU00339"/>
    </source>
</evidence>
<evidence type="ECO:0000259" key="2">
    <source>
        <dbReference type="Pfam" id="PF09976"/>
    </source>
</evidence>
<dbReference type="Pfam" id="PF07721">
    <property type="entry name" value="TPR_4"/>
    <property type="match status" value="1"/>
</dbReference>
<dbReference type="GO" id="GO:0042802">
    <property type="term" value="F:identical protein binding"/>
    <property type="evidence" value="ECO:0007669"/>
    <property type="project" value="InterPro"/>
</dbReference>